<evidence type="ECO:0000259" key="10">
    <source>
        <dbReference type="Pfam" id="PF04547"/>
    </source>
</evidence>
<feature type="transmembrane region" description="Helical" evidence="8">
    <location>
        <begin position="406"/>
        <end position="422"/>
    </location>
</feature>
<feature type="compositionally biased region" description="Polar residues" evidence="9">
    <location>
        <begin position="49"/>
        <end position="58"/>
    </location>
</feature>
<keyword evidence="3" id="KW-1003">Cell membrane</keyword>
<comment type="caution">
    <text evidence="12">The sequence shown here is derived from an EMBL/GenBank/DDBJ whole genome shotgun (WGS) entry which is preliminary data.</text>
</comment>
<comment type="subcellular location">
    <subcellularLocation>
        <location evidence="1">Cell membrane</location>
        <topology evidence="1">Multi-pass membrane protein</topology>
    </subcellularLocation>
    <subcellularLocation>
        <location evidence="8">Membrane</location>
        <topology evidence="8">Multi-pass membrane protein</topology>
    </subcellularLocation>
</comment>
<feature type="transmembrane region" description="Helical" evidence="8">
    <location>
        <begin position="497"/>
        <end position="521"/>
    </location>
</feature>
<protein>
    <recommendedName>
        <fullName evidence="8">Anoctamin</fullName>
    </recommendedName>
</protein>
<feature type="domain" description="Anoctamin dimerisation" evidence="11">
    <location>
        <begin position="184"/>
        <end position="315"/>
    </location>
</feature>
<evidence type="ECO:0000259" key="11">
    <source>
        <dbReference type="Pfam" id="PF16178"/>
    </source>
</evidence>
<comment type="caution">
    <text evidence="8">Lacks conserved residue(s) required for the propagation of feature annotation.</text>
</comment>
<comment type="similarity">
    <text evidence="2 8">Belongs to the anoctamin family.</text>
</comment>
<evidence type="ECO:0000313" key="13">
    <source>
        <dbReference type="Proteomes" id="UP000585614"/>
    </source>
</evidence>
<feature type="compositionally biased region" description="Low complexity" evidence="9">
    <location>
        <begin position="10"/>
        <end position="24"/>
    </location>
</feature>
<dbReference type="GO" id="GO:0046983">
    <property type="term" value="F:protein dimerization activity"/>
    <property type="evidence" value="ECO:0007669"/>
    <property type="project" value="InterPro"/>
</dbReference>
<dbReference type="AlphaFoldDB" id="A0A7J7WMW3"/>
<keyword evidence="5 8" id="KW-1133">Transmembrane helix</keyword>
<evidence type="ECO:0000256" key="7">
    <source>
        <dbReference type="ARBA" id="ARBA00023180"/>
    </source>
</evidence>
<feature type="transmembrane region" description="Helical" evidence="8">
    <location>
        <begin position="541"/>
        <end position="565"/>
    </location>
</feature>
<evidence type="ECO:0000256" key="2">
    <source>
        <dbReference type="ARBA" id="ARBA00009671"/>
    </source>
</evidence>
<keyword evidence="6 8" id="KW-0472">Membrane</keyword>
<proteinExistence type="inferred from homology"/>
<feature type="domain" description="Anoctamin transmembrane" evidence="10">
    <location>
        <begin position="318"/>
        <end position="713"/>
    </location>
</feature>
<evidence type="ECO:0000256" key="8">
    <source>
        <dbReference type="RuleBase" id="RU280814"/>
    </source>
</evidence>
<dbReference type="PANTHER" id="PTHR12308">
    <property type="entry name" value="ANOCTAMIN"/>
    <property type="match status" value="1"/>
</dbReference>
<accession>A0A7J7WMW3</accession>
<sequence length="718" mass="82013">MASPGLRDIPLLPGSPRRLSPRAGSKGGQDPKHGQQYLKVLGPRAPDLQGSSNRDSGQSCGGGRAHNSSIVNNYMDANEPVFSEACLSLMHFRDNQRKVDYVLAYHYRKRGAHPVHGFPGHSLAIVSNGETGKERHAGGPGDIELGPLDALEEERKEQREEFEHNLLEAGLELEKDLEMYEIRSEGSITKKFNEILQKLSSPLKPRVPEHSNDRMKNLSYPFSREKMYLYNIQDKDTFFDNATRSRIVHEILKRTACSRANNTMGINSLIANNIYEAAYPLHDGEYDSPGDDMNDRKLLYQEWACYGVFYKFQPIDLIRKYFGEKIGLYFAWLGLYTSFLIPSSIIGVIVFLYGCATIEEDIPSKEMCDQQNAFTMCPLCDKSCDYWNLSSACGTARASHLFDNPATVFFSIFMALWATMFLENWKRLQMRLGYFWDLTGVEEEEEHSRPEYETKVREKMLKESDKSVVQKFGTNMSEREDEDDEDKLTWKDRFPGYLMNFTSILFMIALTFSIVFAVIVYRITTAAALSLNKATRSNVRVTVTATAVIINLVVILILDEIYGAVASWLTKIEVPKTEQTFEERLILKAFLLKFVNAYSPIFYVAFFKGRFVGRPGSYVYVFDGYRMEECAPGGCLMELCIQLSIIMLGKQLIQNNIFEIGVPKLKKLFRKLKDETELGETDSAHSKHPEQWDLDYSLEPYTGLTPEYMEMKIAVYQK</sequence>
<organism evidence="12 13">
    <name type="scientific">Rhinolophus ferrumequinum</name>
    <name type="common">Greater horseshoe bat</name>
    <dbReference type="NCBI Taxonomy" id="59479"/>
    <lineage>
        <taxon>Eukaryota</taxon>
        <taxon>Metazoa</taxon>
        <taxon>Chordata</taxon>
        <taxon>Craniata</taxon>
        <taxon>Vertebrata</taxon>
        <taxon>Euteleostomi</taxon>
        <taxon>Mammalia</taxon>
        <taxon>Eutheria</taxon>
        <taxon>Laurasiatheria</taxon>
        <taxon>Chiroptera</taxon>
        <taxon>Yinpterochiroptera</taxon>
        <taxon>Rhinolophoidea</taxon>
        <taxon>Rhinolophidae</taxon>
        <taxon>Rhinolophinae</taxon>
        <taxon>Rhinolophus</taxon>
    </lineage>
</organism>
<dbReference type="InterPro" id="IPR049452">
    <property type="entry name" value="Anoctamin_TM"/>
</dbReference>
<evidence type="ECO:0000256" key="9">
    <source>
        <dbReference type="SAM" id="MobiDB-lite"/>
    </source>
</evidence>
<evidence type="ECO:0000256" key="3">
    <source>
        <dbReference type="ARBA" id="ARBA00022475"/>
    </source>
</evidence>
<feature type="region of interest" description="Disordered" evidence="9">
    <location>
        <begin position="1"/>
        <end position="64"/>
    </location>
</feature>
<dbReference type="InterPro" id="IPR032394">
    <property type="entry name" value="Anoct_dimer"/>
</dbReference>
<evidence type="ECO:0000256" key="5">
    <source>
        <dbReference type="ARBA" id="ARBA00022989"/>
    </source>
</evidence>
<dbReference type="InterPro" id="IPR007632">
    <property type="entry name" value="Anoctamin"/>
</dbReference>
<evidence type="ECO:0000256" key="1">
    <source>
        <dbReference type="ARBA" id="ARBA00004651"/>
    </source>
</evidence>
<dbReference type="Proteomes" id="UP000585614">
    <property type="component" value="Unassembled WGS sequence"/>
</dbReference>
<keyword evidence="4 8" id="KW-0812">Transmembrane</keyword>
<dbReference type="Pfam" id="PF16178">
    <property type="entry name" value="Anoct_dimer"/>
    <property type="match status" value="2"/>
</dbReference>
<reference evidence="12 13" key="1">
    <citation type="journal article" date="2020" name="Nature">
        <title>Six reference-quality genomes reveal evolution of bat adaptations.</title>
        <authorList>
            <person name="Jebb D."/>
            <person name="Huang Z."/>
            <person name="Pippel M."/>
            <person name="Hughes G.M."/>
            <person name="Lavrichenko K."/>
            <person name="Devanna P."/>
            <person name="Winkler S."/>
            <person name="Jermiin L.S."/>
            <person name="Skirmuntt E.C."/>
            <person name="Katzourakis A."/>
            <person name="Burkitt-Gray L."/>
            <person name="Ray D.A."/>
            <person name="Sullivan K.A.M."/>
            <person name="Roscito J.G."/>
            <person name="Kirilenko B.M."/>
            <person name="Davalos L.M."/>
            <person name="Corthals A.P."/>
            <person name="Power M.L."/>
            <person name="Jones G."/>
            <person name="Ransome R.D."/>
            <person name="Dechmann D.K.N."/>
            <person name="Locatelli A.G."/>
            <person name="Puechmaille S.J."/>
            <person name="Fedrigo O."/>
            <person name="Jarvis E.D."/>
            <person name="Hiller M."/>
            <person name="Vernes S.C."/>
            <person name="Myers E.W."/>
            <person name="Teeling E.C."/>
        </authorList>
    </citation>
    <scope>NUCLEOTIDE SEQUENCE [LARGE SCALE GENOMIC DNA]</scope>
    <source>
        <strain evidence="12">MRhiFer1</strain>
        <tissue evidence="12">Lung</tissue>
    </source>
</reference>
<dbReference type="Pfam" id="PF04547">
    <property type="entry name" value="Anoctamin"/>
    <property type="match status" value="1"/>
</dbReference>
<evidence type="ECO:0000313" key="12">
    <source>
        <dbReference type="EMBL" id="KAF6338775.1"/>
    </source>
</evidence>
<feature type="transmembrane region" description="Helical" evidence="8">
    <location>
        <begin position="585"/>
        <end position="606"/>
    </location>
</feature>
<name>A0A7J7WMW3_RHIFE</name>
<gene>
    <name evidence="12" type="ORF">mRhiFer1_000743</name>
</gene>
<evidence type="ECO:0000256" key="4">
    <source>
        <dbReference type="ARBA" id="ARBA00022692"/>
    </source>
</evidence>
<dbReference type="PANTHER" id="PTHR12308:SF20">
    <property type="entry name" value="ANOCTAMIN-2"/>
    <property type="match status" value="1"/>
</dbReference>
<feature type="transmembrane region" description="Helical" evidence="8">
    <location>
        <begin position="329"/>
        <end position="353"/>
    </location>
</feature>
<dbReference type="GO" id="GO:0005886">
    <property type="term" value="C:plasma membrane"/>
    <property type="evidence" value="ECO:0007669"/>
    <property type="project" value="UniProtKB-SubCell"/>
</dbReference>
<feature type="domain" description="Anoctamin dimerisation" evidence="11">
    <location>
        <begin position="92"/>
        <end position="178"/>
    </location>
</feature>
<dbReference type="GO" id="GO:0005229">
    <property type="term" value="F:intracellularly calcium-gated chloride channel activity"/>
    <property type="evidence" value="ECO:0007669"/>
    <property type="project" value="TreeGrafter"/>
</dbReference>
<keyword evidence="7" id="KW-0325">Glycoprotein</keyword>
<dbReference type="EMBL" id="JACAGC010000010">
    <property type="protein sequence ID" value="KAF6338775.1"/>
    <property type="molecule type" value="Genomic_DNA"/>
</dbReference>
<evidence type="ECO:0000256" key="6">
    <source>
        <dbReference type="ARBA" id="ARBA00023136"/>
    </source>
</evidence>